<proteinExistence type="predicted"/>
<accession>A0AAE0R6N2</accession>
<keyword evidence="2" id="KW-1185">Reference proteome</keyword>
<protein>
    <submittedName>
        <fullName evidence="1">Uncharacterized protein</fullName>
    </submittedName>
</protein>
<dbReference type="EMBL" id="JAUCMX010000006">
    <property type="protein sequence ID" value="KAK3543469.1"/>
    <property type="molecule type" value="Genomic_DNA"/>
</dbReference>
<evidence type="ECO:0000313" key="1">
    <source>
        <dbReference type="EMBL" id="KAK3543469.1"/>
    </source>
</evidence>
<gene>
    <name evidence="1" type="ORF">QTP70_022060</name>
</gene>
<evidence type="ECO:0000313" key="2">
    <source>
        <dbReference type="Proteomes" id="UP001274896"/>
    </source>
</evidence>
<organism evidence="1 2">
    <name type="scientific">Hemibagrus guttatus</name>
    <dbReference type="NCBI Taxonomy" id="175788"/>
    <lineage>
        <taxon>Eukaryota</taxon>
        <taxon>Metazoa</taxon>
        <taxon>Chordata</taxon>
        <taxon>Craniata</taxon>
        <taxon>Vertebrata</taxon>
        <taxon>Euteleostomi</taxon>
        <taxon>Actinopterygii</taxon>
        <taxon>Neopterygii</taxon>
        <taxon>Teleostei</taxon>
        <taxon>Ostariophysi</taxon>
        <taxon>Siluriformes</taxon>
        <taxon>Bagridae</taxon>
        <taxon>Hemibagrus</taxon>
    </lineage>
</organism>
<sequence length="121" mass="13402">QSGRWPALFDATQINDEFKRITTINLESTFMAKLDHCTQKLMDVVSSRGGASGDSEEFEASLERQVMKIAIIGDRSTPAFDHWMATILVENKSPGVKGYPKVLCFADGYNICSQPELLQGT</sequence>
<feature type="non-terminal residue" evidence="1">
    <location>
        <position position="121"/>
    </location>
</feature>
<name>A0AAE0R6N2_9TELE</name>
<dbReference type="AlphaFoldDB" id="A0AAE0R6N2"/>
<dbReference type="Proteomes" id="UP001274896">
    <property type="component" value="Unassembled WGS sequence"/>
</dbReference>
<comment type="caution">
    <text evidence="1">The sequence shown here is derived from an EMBL/GenBank/DDBJ whole genome shotgun (WGS) entry which is preliminary data.</text>
</comment>
<reference evidence="1" key="1">
    <citation type="submission" date="2023-06" db="EMBL/GenBank/DDBJ databases">
        <title>Male Hemibagrus guttatus genome.</title>
        <authorList>
            <person name="Bian C."/>
        </authorList>
    </citation>
    <scope>NUCLEOTIDE SEQUENCE</scope>
    <source>
        <strain evidence="1">Male_cb2023</strain>
        <tissue evidence="1">Muscle</tissue>
    </source>
</reference>